<evidence type="ECO:0000256" key="5">
    <source>
        <dbReference type="ARBA" id="ARBA00023125"/>
    </source>
</evidence>
<dbReference type="InterPro" id="IPR011990">
    <property type="entry name" value="TPR-like_helical_dom_sf"/>
</dbReference>
<dbReference type="PROSITE" id="PS50293">
    <property type="entry name" value="TPR_REGION"/>
    <property type="match status" value="1"/>
</dbReference>
<sequence length="1863" mass="214669">MITMVVRSSFFYSRPCLQHLDKVFWIVFDFYLLKKMDQRTCIKFCFKCADAFQMLTVAYGEATLDRSNIYRWYKMFSEGREDVNDEERAGRPSTSTKDEKINEVEKMILANRRITVREVAEDLNISICLWHSIFINDLGMRRVAAKFVPKLLNCDQKQHRMNIANEMLDSVRDDPNLLQRVITGDKAWVYGYDVETKAQSSQWKLPQEPRPKKARQVQSNVKVLLTVFFDCRGVVHHEFLPQGRTVNKEYYLQVMRNLREAIRQKRPELWKNKNWLLHHDNAPAHTSLLVRDLLAKNNTLMMPQPPYSPDLAPCDFFLFPKLKRPMKGRCYATLDEIKTTSKEELKKIFKNDFLKCFEDWKTRWHKCIISHGDYFEGDKIEEIEQGKSHSQVSRERNIPRSTISTIFKNKFAIKSAFLKSNFSSTLKRDRDGEFREIEEALFRWIRQANAMKLAINGNILKEKAILLALKMGQDNFETSKGWLEKFKAKRNIAFKRLHVEAGSVDANSVATWKGGIIPSLLAKYSPQDIFNADETGLFYKLLPNQTMTIRDKSTELIVYDSVLLSEDGKNAVTKMSHTIYTRSMHDAAKECLQLQYNDSISRFYLGVSLIQEGRLQEGIRELEQVRENKDVVLGSILALIYAHRKCKVVDQDTVMFLDSLLKESRKHPDDNALYYAGQFLFLIEHYDKAKEYVDRLIKTSTLREGFILKGWQELMTNHNNKKIIEFFENGGGHVDAILGQAKYYEKNKNYSRALDIINQLVVTYPNLLPALVEKMKLQLAMKDWSQTVDSITRILSAEESNLEAYKYSILHTICNEGDYEQGTKKFSDYYQILISQEPNNAFLYYDAARVFSRICERNPDILQLCMTCAKKASSLDPTNLNYASELGFQALLADRYKESIEYYTIANKFNESSVSCLVGIILCQVLQGQLEAATQQLELLKEIHRSSGMSSELLFICGLLAHKQNKSSEEVLEYLSDCLALHSTTYDDLPLGPKYLYFLNPDFLIRIAKLLFNYIPNQPVTSTPPRAITCAQHALQPINSSCPGLREATFLMAKLKYLSGDFSGSQKLLSQILNKNPDFSEAQLLSATLMMNQGNFQSAGQTLDLALSFSFEIRDKPQFHLIRAKIQKEQGNLEEAIKTLKVGMVVAGIKASSGKKTPRNKYEETTLSDKVSLYLELAECHRKLGQHHEAAKIMQDAINDFQGTVEEVRITIANADLALSRGDTEQAISILRNVQPDQPYYLESREKMANIYLNHRKDPHLYAAVYKEVADKFPTPQSFLRLGDAYMSIQEPEQALDIYEQALKKNPKDSKLAQKIGQALIKTHWYERAVTYYKAAIKTGGSIVLKYDLAKLLFHVKRYREAEGLVLSTLEADSIEESSLATLQWQAKFLALLAKVQQSLKEEEKAFASLQKAWEAQSRVMSRVNVEQPDSAEEQRKFAISVCQQLAEHCSRKRDFLRSMRYLKQALAFDENNTKLLLELANLEMIVNNLESARAHLTSILKDDKENNNATLMMAELMFRQEDLESSLFHFDQLLERKPNYYTALAKLIEVLRRLGKLEEVSGYLAKLEQKCPRYYQETGYHFCKGLHLWYTGANNAALKSLNKARNDPEWGCLAMRTMIEICCNFESQYTGGESFEENGEASEGAIRTAERLLVDLKNKPISDLDFRILSNFVLLAKKIKPDAEFALKEFMQILVEDKQRENLGAILGIAIAHMILKQSPRARNQLKRVAKNVWNFEDAEYLEKCWLLLAEIYIQSGKFDLASELIKKVIYHNKSCTRAYEYMGYVMEKEQSYKDAAEYYEIAWKQLNENNPVIGYKLAFNYLKAKRYVDAIDVSQAVLEKFPNYPKIEKEIFEKAKANLKV</sequence>
<evidence type="ECO:0000256" key="2">
    <source>
        <dbReference type="ARBA" id="ARBA00010935"/>
    </source>
</evidence>
<dbReference type="PANTHER" id="PTHR14699:SF0">
    <property type="entry name" value="TETRATRICOPEPTIDE REPEAT PROTEIN 21 HOMOLOG"/>
    <property type="match status" value="1"/>
</dbReference>
<dbReference type="Pfam" id="PF25062">
    <property type="entry name" value="ARM_TT21_N"/>
    <property type="match status" value="1"/>
</dbReference>
<dbReference type="InterPro" id="IPR056833">
    <property type="entry name" value="ARM_TT21_N"/>
</dbReference>
<dbReference type="InterPro" id="IPR056834">
    <property type="entry name" value="ARM_TT21_C"/>
</dbReference>
<keyword evidence="5" id="KW-0238">DNA-binding</keyword>
<organism evidence="9 10">
    <name type="scientific">Cordylochernes scorpioides</name>
    <dbReference type="NCBI Taxonomy" id="51811"/>
    <lineage>
        <taxon>Eukaryota</taxon>
        <taxon>Metazoa</taxon>
        <taxon>Ecdysozoa</taxon>
        <taxon>Arthropoda</taxon>
        <taxon>Chelicerata</taxon>
        <taxon>Arachnida</taxon>
        <taxon>Pseudoscorpiones</taxon>
        <taxon>Cheliferoidea</taxon>
        <taxon>Chernetidae</taxon>
        <taxon>Cordylochernes</taxon>
    </lineage>
</organism>
<dbReference type="InterPro" id="IPR007889">
    <property type="entry name" value="HTH_Psq"/>
</dbReference>
<keyword evidence="10" id="KW-1185">Reference proteome</keyword>
<proteinExistence type="inferred from homology"/>
<dbReference type="SMART" id="SM00674">
    <property type="entry name" value="CENPB"/>
    <property type="match status" value="1"/>
</dbReference>
<accession>A0ABY6LR22</accession>
<dbReference type="InterPro" id="IPR056832">
    <property type="entry name" value="ARM_TT21_2nd"/>
</dbReference>
<reference evidence="9 10" key="1">
    <citation type="submission" date="2022-03" db="EMBL/GenBank/DDBJ databases">
        <title>A chromosomal length assembly of Cordylochernes scorpioides.</title>
        <authorList>
            <person name="Zeh D."/>
            <person name="Zeh J."/>
        </authorList>
    </citation>
    <scope>NUCLEOTIDE SEQUENCE [LARGE SCALE GENOMIC DNA]</scope>
    <source>
        <strain evidence="9">IN4F17</strain>
        <tissue evidence="9">Whole Body</tissue>
    </source>
</reference>
<dbReference type="Pfam" id="PF25058">
    <property type="entry name" value="ARM_TT21"/>
    <property type="match status" value="1"/>
</dbReference>
<dbReference type="InterPro" id="IPR006600">
    <property type="entry name" value="HTH_CenpB_DNA-bd_dom"/>
</dbReference>
<dbReference type="Pfam" id="PF03221">
    <property type="entry name" value="HTH_Tnp_Tc5"/>
    <property type="match status" value="1"/>
</dbReference>
<dbReference type="Gene3D" id="3.30.420.10">
    <property type="entry name" value="Ribonuclease H-like superfamily/Ribonuclease H"/>
    <property type="match status" value="1"/>
</dbReference>
<dbReference type="PROSITE" id="PS51253">
    <property type="entry name" value="HTH_CENPB"/>
    <property type="match status" value="1"/>
</dbReference>
<dbReference type="InterPro" id="IPR009057">
    <property type="entry name" value="Homeodomain-like_sf"/>
</dbReference>
<dbReference type="InterPro" id="IPR036397">
    <property type="entry name" value="RNaseH_sf"/>
</dbReference>
<evidence type="ECO:0000256" key="1">
    <source>
        <dbReference type="ARBA" id="ARBA00004123"/>
    </source>
</evidence>
<evidence type="ECO:0000256" key="7">
    <source>
        <dbReference type="PROSITE-ProRule" id="PRU00339"/>
    </source>
</evidence>
<gene>
    <name evidence="9" type="ORF">LAZ67_23001429</name>
</gene>
<dbReference type="Pfam" id="PF25063">
    <property type="entry name" value="ARM_TT21_C"/>
    <property type="match status" value="1"/>
</dbReference>
<dbReference type="Proteomes" id="UP001235939">
    <property type="component" value="Chromosome 23"/>
</dbReference>
<dbReference type="Pfam" id="PF25060">
    <property type="entry name" value="ARM_TT21_2nd"/>
    <property type="match status" value="1"/>
</dbReference>
<evidence type="ECO:0000256" key="4">
    <source>
        <dbReference type="ARBA" id="ARBA00022803"/>
    </source>
</evidence>
<evidence type="ECO:0000256" key="6">
    <source>
        <dbReference type="ARBA" id="ARBA00023242"/>
    </source>
</evidence>
<dbReference type="Pfam" id="PF04218">
    <property type="entry name" value="CENP-B_N"/>
    <property type="match status" value="1"/>
</dbReference>
<evidence type="ECO:0000313" key="9">
    <source>
        <dbReference type="EMBL" id="UYV83543.1"/>
    </source>
</evidence>
<feature type="repeat" description="TPR" evidence="7">
    <location>
        <begin position="1276"/>
        <end position="1309"/>
    </location>
</feature>
<dbReference type="PROSITE" id="PS50005">
    <property type="entry name" value="TPR"/>
    <property type="match status" value="1"/>
</dbReference>
<dbReference type="Pfam" id="PF01359">
    <property type="entry name" value="Transposase_1"/>
    <property type="match status" value="1"/>
</dbReference>
<evidence type="ECO:0000256" key="3">
    <source>
        <dbReference type="ARBA" id="ARBA00022737"/>
    </source>
</evidence>
<keyword evidence="3" id="KW-0677">Repeat</keyword>
<dbReference type="Gene3D" id="1.10.10.1450">
    <property type="match status" value="1"/>
</dbReference>
<dbReference type="SMART" id="SM00028">
    <property type="entry name" value="TPR"/>
    <property type="match status" value="14"/>
</dbReference>
<dbReference type="InterPro" id="IPR056835">
    <property type="entry name" value="ARM_TT21_5th"/>
</dbReference>
<dbReference type="Pfam" id="PF25064">
    <property type="entry name" value="ARM_TT21_5th"/>
    <property type="match status" value="1"/>
</dbReference>
<dbReference type="PANTHER" id="PTHR14699">
    <property type="entry name" value="STI2 PROTEIN-RELATED"/>
    <property type="match status" value="1"/>
</dbReference>
<dbReference type="InterPro" id="IPR040364">
    <property type="entry name" value="TTC21A/TTC21B"/>
</dbReference>
<dbReference type="SUPFAM" id="SSF48452">
    <property type="entry name" value="TPR-like"/>
    <property type="match status" value="6"/>
</dbReference>
<keyword evidence="6" id="KW-0539">Nucleus</keyword>
<keyword evidence="4 7" id="KW-0802">TPR repeat</keyword>
<dbReference type="Pfam" id="PF25068">
    <property type="entry name" value="ARM_TT21_4th"/>
    <property type="match status" value="1"/>
</dbReference>
<dbReference type="SUPFAM" id="SSF81901">
    <property type="entry name" value="HCP-like"/>
    <property type="match status" value="1"/>
</dbReference>
<dbReference type="SUPFAM" id="SSF46689">
    <property type="entry name" value="Homeodomain-like"/>
    <property type="match status" value="2"/>
</dbReference>
<dbReference type="EMBL" id="CP092885">
    <property type="protein sequence ID" value="UYV83543.1"/>
    <property type="molecule type" value="Genomic_DNA"/>
</dbReference>
<protein>
    <submittedName>
        <fullName evidence="9">TTC21B</fullName>
    </submittedName>
</protein>
<comment type="similarity">
    <text evidence="2">Belongs to the TTC21 family.</text>
</comment>
<dbReference type="InterPro" id="IPR056836">
    <property type="entry name" value="ARM_TT21_4th"/>
</dbReference>
<feature type="domain" description="HTH CENPB-type" evidence="8">
    <location>
        <begin position="425"/>
        <end position="496"/>
    </location>
</feature>
<name>A0ABY6LR22_9ARAC</name>
<dbReference type="InterPro" id="IPR019734">
    <property type="entry name" value="TPR_rpt"/>
</dbReference>
<evidence type="ECO:0000313" key="10">
    <source>
        <dbReference type="Proteomes" id="UP001235939"/>
    </source>
</evidence>
<comment type="subcellular location">
    <subcellularLocation>
        <location evidence="1">Nucleus</location>
    </subcellularLocation>
</comment>
<dbReference type="InterPro" id="IPR001888">
    <property type="entry name" value="Transposase_1"/>
</dbReference>
<dbReference type="Gene3D" id="1.25.40.10">
    <property type="entry name" value="Tetratricopeptide repeat domain"/>
    <property type="match status" value="8"/>
</dbReference>
<dbReference type="Gene3D" id="1.10.10.60">
    <property type="entry name" value="Homeodomain-like"/>
    <property type="match status" value="2"/>
</dbReference>
<dbReference type="Pfam" id="PF13176">
    <property type="entry name" value="TPR_7"/>
    <property type="match status" value="1"/>
</dbReference>
<evidence type="ECO:0000259" key="8">
    <source>
        <dbReference type="PROSITE" id="PS51253"/>
    </source>
</evidence>